<keyword evidence="2" id="KW-1185">Reference proteome</keyword>
<evidence type="ECO:0000313" key="2">
    <source>
        <dbReference type="Proteomes" id="UP000244911"/>
    </source>
</evidence>
<sequence length="155" mass="17132">MRFIPAHLAVVAVVALSACQSDQGNVNARGGASFCDRLIEWQKVEGKEGTKRAVTRPEICALSQPGALWFRSKQVSGQLKGREYWLLVPPNDPHISQNAITGWDLQVRPFSYAHEFFLVRKDGARLQPAIAQNDCPRKAVGLEGVKGGKRYCLTN</sequence>
<dbReference type="RefSeq" id="WP_108855738.1">
    <property type="nucleotide sequence ID" value="NZ_OMOI01000001.1"/>
</dbReference>
<organism evidence="1 2">
    <name type="scientific">Aliiroseovarius pelagivivens</name>
    <dbReference type="NCBI Taxonomy" id="1639690"/>
    <lineage>
        <taxon>Bacteria</taxon>
        <taxon>Pseudomonadati</taxon>
        <taxon>Pseudomonadota</taxon>
        <taxon>Alphaproteobacteria</taxon>
        <taxon>Rhodobacterales</taxon>
        <taxon>Paracoccaceae</taxon>
        <taxon>Aliiroseovarius</taxon>
    </lineage>
</organism>
<accession>A0A2R8AHY1</accession>
<dbReference type="AlphaFoldDB" id="A0A2R8AHY1"/>
<dbReference type="PROSITE" id="PS51257">
    <property type="entry name" value="PROKAR_LIPOPROTEIN"/>
    <property type="match status" value="1"/>
</dbReference>
<proteinExistence type="predicted"/>
<gene>
    <name evidence="1" type="ORF">ALP8811_00654</name>
</gene>
<dbReference type="Proteomes" id="UP000244911">
    <property type="component" value="Unassembled WGS sequence"/>
</dbReference>
<protein>
    <recommendedName>
        <fullName evidence="3">Lipoprotein</fullName>
    </recommendedName>
</protein>
<name>A0A2R8AHY1_9RHOB</name>
<dbReference type="OrthoDB" id="7853767at2"/>
<evidence type="ECO:0008006" key="3">
    <source>
        <dbReference type="Google" id="ProtNLM"/>
    </source>
</evidence>
<dbReference type="EMBL" id="OMOI01000001">
    <property type="protein sequence ID" value="SPF75661.1"/>
    <property type="molecule type" value="Genomic_DNA"/>
</dbReference>
<evidence type="ECO:0000313" key="1">
    <source>
        <dbReference type="EMBL" id="SPF75661.1"/>
    </source>
</evidence>
<reference evidence="1 2" key="1">
    <citation type="submission" date="2018-03" db="EMBL/GenBank/DDBJ databases">
        <authorList>
            <person name="Keele B.F."/>
        </authorList>
    </citation>
    <scope>NUCLEOTIDE SEQUENCE [LARGE SCALE GENOMIC DNA]</scope>
    <source>
        <strain evidence="1 2">CECT 8811</strain>
    </source>
</reference>